<dbReference type="InterPro" id="IPR052395">
    <property type="entry name" value="ET_Ferredoxin"/>
</dbReference>
<name>A0ABS3LAU9_9ENTE</name>
<dbReference type="Gene3D" id="3.30.70.20">
    <property type="match status" value="1"/>
</dbReference>
<dbReference type="PROSITE" id="PS51379">
    <property type="entry name" value="4FE4S_FER_2"/>
    <property type="match status" value="1"/>
</dbReference>
<organism evidence="3 4">
    <name type="scientific">Candidatus Enterococcus moelleringii</name>
    <dbReference type="NCBI Taxonomy" id="2815325"/>
    <lineage>
        <taxon>Bacteria</taxon>
        <taxon>Bacillati</taxon>
        <taxon>Bacillota</taxon>
        <taxon>Bacilli</taxon>
        <taxon>Lactobacillales</taxon>
        <taxon>Enterococcaceae</taxon>
        <taxon>Enterococcus</taxon>
    </lineage>
</organism>
<dbReference type="EMBL" id="JAFREM010000018">
    <property type="protein sequence ID" value="MBO1306757.1"/>
    <property type="molecule type" value="Genomic_DNA"/>
</dbReference>
<sequence>MKCEIVPERCIACGLCQALAPHFFDYTDEGIVTFIGEAHALQEFVPEKEQAAVKQSGRRCPAHAILLHDSL</sequence>
<comment type="caution">
    <text evidence="3">The sequence shown here is derived from an EMBL/GenBank/DDBJ whole genome shotgun (WGS) entry which is preliminary data.</text>
</comment>
<evidence type="ECO:0000313" key="3">
    <source>
        <dbReference type="EMBL" id="MBO1306757.1"/>
    </source>
</evidence>
<protein>
    <submittedName>
        <fullName evidence="3">Ferredoxin</fullName>
    </submittedName>
</protein>
<keyword evidence="4" id="KW-1185">Reference proteome</keyword>
<comment type="cofactor">
    <cofactor evidence="1">
        <name>[4Fe-4S] cluster</name>
        <dbReference type="ChEBI" id="CHEBI:49883"/>
    </cofactor>
</comment>
<dbReference type="RefSeq" id="WP_207673686.1">
    <property type="nucleotide sequence ID" value="NZ_JAFREM010000018.1"/>
</dbReference>
<evidence type="ECO:0000313" key="4">
    <source>
        <dbReference type="Proteomes" id="UP000664601"/>
    </source>
</evidence>
<evidence type="ECO:0000259" key="2">
    <source>
        <dbReference type="PROSITE" id="PS51379"/>
    </source>
</evidence>
<dbReference type="Proteomes" id="UP000664601">
    <property type="component" value="Unassembled WGS sequence"/>
</dbReference>
<dbReference type="InterPro" id="IPR017896">
    <property type="entry name" value="4Fe4S_Fe-S-bd"/>
</dbReference>
<proteinExistence type="predicted"/>
<dbReference type="PANTHER" id="PTHR39163:SF1">
    <property type="entry name" value="FERREDOXIN"/>
    <property type="match status" value="1"/>
</dbReference>
<reference evidence="3 4" key="1">
    <citation type="submission" date="2021-03" db="EMBL/GenBank/DDBJ databases">
        <title>Enterococcal diversity collection.</title>
        <authorList>
            <person name="Gilmore M.S."/>
            <person name="Schwartzman J."/>
            <person name="Van Tyne D."/>
            <person name="Martin M."/>
            <person name="Earl A.M."/>
            <person name="Manson A.L."/>
            <person name="Straub T."/>
            <person name="Salamzade R."/>
            <person name="Saavedra J."/>
            <person name="Lebreton F."/>
            <person name="Prichula J."/>
            <person name="Schaufler K."/>
            <person name="Gaca A."/>
            <person name="Sgardioli B."/>
            <person name="Wagenaar J."/>
            <person name="Strong T."/>
        </authorList>
    </citation>
    <scope>NUCLEOTIDE SEQUENCE [LARGE SCALE GENOMIC DNA]</scope>
    <source>
        <strain evidence="3 4">669A</strain>
    </source>
</reference>
<feature type="domain" description="4Fe-4S ferredoxin-type" evidence="2">
    <location>
        <begin position="1"/>
        <end position="29"/>
    </location>
</feature>
<evidence type="ECO:0000256" key="1">
    <source>
        <dbReference type="ARBA" id="ARBA00001966"/>
    </source>
</evidence>
<dbReference type="Pfam" id="PF13459">
    <property type="entry name" value="Fer4_15"/>
    <property type="match status" value="1"/>
</dbReference>
<gene>
    <name evidence="3" type="ORF">JZO70_11325</name>
</gene>
<dbReference type="PANTHER" id="PTHR39163">
    <property type="entry name" value="FERREDOXIN"/>
    <property type="match status" value="1"/>
</dbReference>
<accession>A0ABS3LAU9</accession>
<dbReference type="SUPFAM" id="SSF54862">
    <property type="entry name" value="4Fe-4S ferredoxins"/>
    <property type="match status" value="1"/>
</dbReference>